<proteinExistence type="predicted"/>
<dbReference type="EMBL" id="BPQO01000019">
    <property type="protein sequence ID" value="GJD90608.1"/>
    <property type="molecule type" value="Genomic_DNA"/>
</dbReference>
<dbReference type="Proteomes" id="UP001055247">
    <property type="component" value="Unassembled WGS sequence"/>
</dbReference>
<dbReference type="AlphaFoldDB" id="A0AAV4ZQQ7"/>
<comment type="caution">
    <text evidence="1">The sequence shown here is derived from an EMBL/GenBank/DDBJ whole genome shotgun (WGS) entry which is preliminary data.</text>
</comment>
<keyword evidence="2" id="KW-1185">Reference proteome</keyword>
<organism evidence="1 2">
    <name type="scientific">Methylobacterium hispanicum</name>
    <dbReference type="NCBI Taxonomy" id="270350"/>
    <lineage>
        <taxon>Bacteria</taxon>
        <taxon>Pseudomonadati</taxon>
        <taxon>Pseudomonadota</taxon>
        <taxon>Alphaproteobacteria</taxon>
        <taxon>Hyphomicrobiales</taxon>
        <taxon>Methylobacteriaceae</taxon>
        <taxon>Methylobacterium</taxon>
    </lineage>
</organism>
<protein>
    <submittedName>
        <fullName evidence="1">Uncharacterized protein</fullName>
    </submittedName>
</protein>
<evidence type="ECO:0000313" key="2">
    <source>
        <dbReference type="Proteomes" id="UP001055247"/>
    </source>
</evidence>
<dbReference type="RefSeq" id="WP_238230706.1">
    <property type="nucleotide sequence ID" value="NZ_BPQO01000019.1"/>
</dbReference>
<reference evidence="1" key="2">
    <citation type="submission" date="2021-08" db="EMBL/GenBank/DDBJ databases">
        <authorList>
            <person name="Tani A."/>
            <person name="Ola A."/>
            <person name="Ogura Y."/>
            <person name="Katsura K."/>
            <person name="Hayashi T."/>
        </authorList>
    </citation>
    <scope>NUCLEOTIDE SEQUENCE</scope>
    <source>
        <strain evidence="1">DSM 16372</strain>
    </source>
</reference>
<accession>A0AAV4ZQQ7</accession>
<name>A0AAV4ZQQ7_9HYPH</name>
<reference evidence="1" key="1">
    <citation type="journal article" date="2016" name="Front. Microbiol.">
        <title>Genome Sequence of the Piezophilic, Mesophilic Sulfate-Reducing Bacterium Desulfovibrio indicus J2T.</title>
        <authorList>
            <person name="Cao J."/>
            <person name="Maignien L."/>
            <person name="Shao Z."/>
            <person name="Alain K."/>
            <person name="Jebbar M."/>
        </authorList>
    </citation>
    <scope>NUCLEOTIDE SEQUENCE</scope>
    <source>
        <strain evidence="1">DSM 16372</strain>
    </source>
</reference>
<sequence>MAKRIESPWQGDLFTVDALVYTASQDALDAEATEALRAILGANPKRAWTLWNARRDRSGALLNSVDIEGQPRHELRITAVGGQRRYQWLATRMGEQFELGPEHYAPGGA</sequence>
<evidence type="ECO:0000313" key="1">
    <source>
        <dbReference type="EMBL" id="GJD90608.1"/>
    </source>
</evidence>
<gene>
    <name evidence="1" type="ORF">BHAOGJBA_4150</name>
</gene>